<feature type="compositionally biased region" description="Polar residues" evidence="1">
    <location>
        <begin position="166"/>
        <end position="178"/>
    </location>
</feature>
<feature type="region of interest" description="Disordered" evidence="1">
    <location>
        <begin position="142"/>
        <end position="193"/>
    </location>
</feature>
<dbReference type="KEGG" id="ccp:CHC_T00002136001"/>
<dbReference type="EMBL" id="HG001643">
    <property type="protein sequence ID" value="CDF33388.1"/>
    <property type="molecule type" value="Genomic_DNA"/>
</dbReference>
<sequence>MNFIAALTCFMLVGIPFLASRGHASGALGPCRTEDDCSRTTLQCRDAADGRDCSEDAVYCFCLSSSFEDYLCSQDSDCADDETCIELQTTAATFVSLPISDICLDNAQVPFLESPKPCESDEDCDSNAACVGSSDGKLCVSALGSEDPEGGAQPPSDSDDDGSPSTENPAATEDASSTENDDDDDDDDDDSDICIAVSSLGDVPQHQFVFSRHAKARVLCDKQGSCATRGHMVQYGEEVMMMQTYCQRVRCTDNIMLVNSLRYSRQAKFPSRTDRLMFTTFAARYNTAVEENVLRFAIYSGL</sequence>
<protein>
    <submittedName>
        <fullName evidence="3">Uncharacterized protein</fullName>
    </submittedName>
</protein>
<evidence type="ECO:0000313" key="3">
    <source>
        <dbReference type="EMBL" id="CDF33388.1"/>
    </source>
</evidence>
<keyword evidence="2" id="KW-0732">Signal</keyword>
<keyword evidence="4" id="KW-1185">Reference proteome</keyword>
<name>R7Q6B2_CHOCR</name>
<dbReference type="GeneID" id="17320909"/>
<feature type="compositionally biased region" description="Acidic residues" evidence="1">
    <location>
        <begin position="179"/>
        <end position="192"/>
    </location>
</feature>
<reference evidence="4" key="1">
    <citation type="journal article" date="2013" name="Proc. Natl. Acad. Sci. U.S.A.">
        <title>Genome structure and metabolic features in the red seaweed Chondrus crispus shed light on evolution of the Archaeplastida.</title>
        <authorList>
            <person name="Collen J."/>
            <person name="Porcel B."/>
            <person name="Carre W."/>
            <person name="Ball S.G."/>
            <person name="Chaparro C."/>
            <person name="Tonon T."/>
            <person name="Barbeyron T."/>
            <person name="Michel G."/>
            <person name="Noel B."/>
            <person name="Valentin K."/>
            <person name="Elias M."/>
            <person name="Artiguenave F."/>
            <person name="Arun A."/>
            <person name="Aury J.M."/>
            <person name="Barbosa-Neto J.F."/>
            <person name="Bothwell J.H."/>
            <person name="Bouget F.Y."/>
            <person name="Brillet L."/>
            <person name="Cabello-Hurtado F."/>
            <person name="Capella-Gutierrez S."/>
            <person name="Charrier B."/>
            <person name="Cladiere L."/>
            <person name="Cock J.M."/>
            <person name="Coelho S.M."/>
            <person name="Colleoni C."/>
            <person name="Czjzek M."/>
            <person name="Da Silva C."/>
            <person name="Delage L."/>
            <person name="Denoeud F."/>
            <person name="Deschamps P."/>
            <person name="Dittami S.M."/>
            <person name="Gabaldon T."/>
            <person name="Gachon C.M."/>
            <person name="Groisillier A."/>
            <person name="Herve C."/>
            <person name="Jabbari K."/>
            <person name="Katinka M."/>
            <person name="Kloareg B."/>
            <person name="Kowalczyk N."/>
            <person name="Labadie K."/>
            <person name="Leblanc C."/>
            <person name="Lopez P.J."/>
            <person name="McLachlan D.H."/>
            <person name="Meslet-Cladiere L."/>
            <person name="Moustafa A."/>
            <person name="Nehr Z."/>
            <person name="Nyvall Collen P."/>
            <person name="Panaud O."/>
            <person name="Partensky F."/>
            <person name="Poulain J."/>
            <person name="Rensing S.A."/>
            <person name="Rousvoal S."/>
            <person name="Samson G."/>
            <person name="Symeonidi A."/>
            <person name="Weissenbach J."/>
            <person name="Zambounis A."/>
            <person name="Wincker P."/>
            <person name="Boyen C."/>
        </authorList>
    </citation>
    <scope>NUCLEOTIDE SEQUENCE [LARGE SCALE GENOMIC DNA]</scope>
    <source>
        <strain evidence="4">cv. Stackhouse</strain>
    </source>
</reference>
<dbReference type="Gramene" id="CDF33388">
    <property type="protein sequence ID" value="CDF33388"/>
    <property type="gene ID" value="CHC_T00002136001"/>
</dbReference>
<feature type="signal peptide" evidence="2">
    <location>
        <begin position="1"/>
        <end position="24"/>
    </location>
</feature>
<proteinExistence type="predicted"/>
<dbReference type="Proteomes" id="UP000012073">
    <property type="component" value="Unassembled WGS sequence"/>
</dbReference>
<evidence type="ECO:0000256" key="1">
    <source>
        <dbReference type="SAM" id="MobiDB-lite"/>
    </source>
</evidence>
<dbReference type="RefSeq" id="XP_005713191.1">
    <property type="nucleotide sequence ID" value="XM_005713134.1"/>
</dbReference>
<evidence type="ECO:0000313" key="4">
    <source>
        <dbReference type="Proteomes" id="UP000012073"/>
    </source>
</evidence>
<feature type="chain" id="PRO_5004443171" evidence="2">
    <location>
        <begin position="25"/>
        <end position="302"/>
    </location>
</feature>
<accession>R7Q6B2</accession>
<evidence type="ECO:0000256" key="2">
    <source>
        <dbReference type="SAM" id="SignalP"/>
    </source>
</evidence>
<dbReference type="AlphaFoldDB" id="R7Q6B2"/>
<gene>
    <name evidence="3" type="ORF">CHC_T00002136001</name>
</gene>
<dbReference type="OrthoDB" id="11322at2759"/>
<organism evidence="3 4">
    <name type="scientific">Chondrus crispus</name>
    <name type="common">Carrageen Irish moss</name>
    <name type="synonym">Polymorpha crispa</name>
    <dbReference type="NCBI Taxonomy" id="2769"/>
    <lineage>
        <taxon>Eukaryota</taxon>
        <taxon>Rhodophyta</taxon>
        <taxon>Florideophyceae</taxon>
        <taxon>Rhodymeniophycidae</taxon>
        <taxon>Gigartinales</taxon>
        <taxon>Gigartinaceae</taxon>
        <taxon>Chondrus</taxon>
    </lineage>
</organism>